<dbReference type="AlphaFoldDB" id="T1IJY5"/>
<evidence type="ECO:0000313" key="1">
    <source>
        <dbReference type="EnsemblMetazoa" id="SMAR001213-PA"/>
    </source>
</evidence>
<protein>
    <submittedName>
        <fullName evidence="1">Uncharacterized protein</fullName>
    </submittedName>
</protein>
<dbReference type="EMBL" id="JH430364">
    <property type="status" value="NOT_ANNOTATED_CDS"/>
    <property type="molecule type" value="Genomic_DNA"/>
</dbReference>
<organism evidence="1 2">
    <name type="scientific">Strigamia maritima</name>
    <name type="common">European centipede</name>
    <name type="synonym">Geophilus maritimus</name>
    <dbReference type="NCBI Taxonomy" id="126957"/>
    <lineage>
        <taxon>Eukaryota</taxon>
        <taxon>Metazoa</taxon>
        <taxon>Ecdysozoa</taxon>
        <taxon>Arthropoda</taxon>
        <taxon>Myriapoda</taxon>
        <taxon>Chilopoda</taxon>
        <taxon>Pleurostigmophora</taxon>
        <taxon>Geophilomorpha</taxon>
        <taxon>Linotaeniidae</taxon>
        <taxon>Strigamia</taxon>
    </lineage>
</organism>
<evidence type="ECO:0000313" key="2">
    <source>
        <dbReference type="Proteomes" id="UP000014500"/>
    </source>
</evidence>
<accession>T1IJY5</accession>
<sequence>MHFKSFCSLDSLGLIFGPRQESRCILTQINDAGSFRRRRFVDTFSSTKRRRRSDQSMRI</sequence>
<name>T1IJY5_STRMM</name>
<reference evidence="2" key="1">
    <citation type="submission" date="2011-05" db="EMBL/GenBank/DDBJ databases">
        <authorList>
            <person name="Richards S.R."/>
            <person name="Qu J."/>
            <person name="Jiang H."/>
            <person name="Jhangiani S.N."/>
            <person name="Agravi P."/>
            <person name="Goodspeed R."/>
            <person name="Gross S."/>
            <person name="Mandapat C."/>
            <person name="Jackson L."/>
            <person name="Mathew T."/>
            <person name="Pu L."/>
            <person name="Thornton R."/>
            <person name="Saada N."/>
            <person name="Wilczek-Boney K.B."/>
            <person name="Lee S."/>
            <person name="Kovar C."/>
            <person name="Wu Y."/>
            <person name="Scherer S.E."/>
            <person name="Worley K.C."/>
            <person name="Muzny D.M."/>
            <person name="Gibbs R."/>
        </authorList>
    </citation>
    <scope>NUCLEOTIDE SEQUENCE</scope>
    <source>
        <strain evidence="2">Brora</strain>
    </source>
</reference>
<proteinExistence type="predicted"/>
<reference evidence="1" key="2">
    <citation type="submission" date="2015-02" db="UniProtKB">
        <authorList>
            <consortium name="EnsemblMetazoa"/>
        </authorList>
    </citation>
    <scope>IDENTIFICATION</scope>
</reference>
<dbReference type="EnsemblMetazoa" id="SMAR001213-RA">
    <property type="protein sequence ID" value="SMAR001213-PA"/>
    <property type="gene ID" value="SMAR001213"/>
</dbReference>
<dbReference type="Proteomes" id="UP000014500">
    <property type="component" value="Unassembled WGS sequence"/>
</dbReference>
<keyword evidence="2" id="KW-1185">Reference proteome</keyword>
<dbReference type="HOGENOM" id="CLU_2963739_0_0_1"/>